<dbReference type="Proteomes" id="UP000012149">
    <property type="component" value="Unassembled WGS sequence"/>
</dbReference>
<evidence type="ECO:0000256" key="1">
    <source>
        <dbReference type="SAM" id="MobiDB-lite"/>
    </source>
</evidence>
<organism evidence="2 3">
    <name type="scientific">Leptospira santarosai str. CBC1416</name>
    <dbReference type="NCBI Taxonomy" id="1193059"/>
    <lineage>
        <taxon>Bacteria</taxon>
        <taxon>Pseudomonadati</taxon>
        <taxon>Spirochaetota</taxon>
        <taxon>Spirochaetia</taxon>
        <taxon>Leptospirales</taxon>
        <taxon>Leptospiraceae</taxon>
        <taxon>Leptospira</taxon>
    </lineage>
</organism>
<sequence length="61" mass="7425">MISPFFFDSIQRFRHAFGDRVRHIKCSEHSEKNVKRKQKNFKIGMDKLFRKKNRPGDDKKD</sequence>
<accession>M6W8Y1</accession>
<reference evidence="2 3" key="1">
    <citation type="submission" date="2013-01" db="EMBL/GenBank/DDBJ databases">
        <authorList>
            <person name="Harkins D.M."/>
            <person name="Durkin A.S."/>
            <person name="Brinkac L.M."/>
            <person name="Haft D.H."/>
            <person name="Selengut J.D."/>
            <person name="Sanka R."/>
            <person name="DePew J."/>
            <person name="Purushe J."/>
            <person name="Matthias M.A."/>
            <person name="Vinetz J.M."/>
            <person name="Sutton G.G."/>
            <person name="Nierman W.C."/>
            <person name="Fouts D.E."/>
        </authorList>
    </citation>
    <scope>NUCLEOTIDE SEQUENCE [LARGE SCALE GENOMIC DNA]</scope>
    <source>
        <strain evidence="2 3">CBC1416</strain>
    </source>
</reference>
<dbReference type="AlphaFoldDB" id="M6W8Y1"/>
<gene>
    <name evidence="2" type="ORF">LEP1GSC161_1489</name>
</gene>
<feature type="compositionally biased region" description="Basic and acidic residues" evidence="1">
    <location>
        <begin position="44"/>
        <end position="61"/>
    </location>
</feature>
<protein>
    <submittedName>
        <fullName evidence="2">Uncharacterized protein</fullName>
    </submittedName>
</protein>
<feature type="region of interest" description="Disordered" evidence="1">
    <location>
        <begin position="29"/>
        <end position="61"/>
    </location>
</feature>
<evidence type="ECO:0000313" key="2">
    <source>
        <dbReference type="EMBL" id="EMO58218.1"/>
    </source>
</evidence>
<name>M6W8Y1_9LEPT</name>
<dbReference type="EMBL" id="AKWE02000086">
    <property type="protein sequence ID" value="EMO58218.1"/>
    <property type="molecule type" value="Genomic_DNA"/>
</dbReference>
<comment type="caution">
    <text evidence="2">The sequence shown here is derived from an EMBL/GenBank/DDBJ whole genome shotgun (WGS) entry which is preliminary data.</text>
</comment>
<evidence type="ECO:0000313" key="3">
    <source>
        <dbReference type="Proteomes" id="UP000012149"/>
    </source>
</evidence>
<proteinExistence type="predicted"/>